<keyword evidence="6" id="KW-0804">Transcription</keyword>
<dbReference type="Pfam" id="PF04934">
    <property type="entry name" value="Med6"/>
    <property type="match status" value="1"/>
</dbReference>
<comment type="similarity">
    <text evidence="2">Belongs to the Mediator complex subunit 6 family.</text>
</comment>
<feature type="compositionally biased region" description="Polar residues" evidence="10">
    <location>
        <begin position="235"/>
        <end position="244"/>
    </location>
</feature>
<organism evidence="11 12">
    <name type="scientific">Loxostege sticticalis</name>
    <name type="common">Beet webworm moth</name>
    <dbReference type="NCBI Taxonomy" id="481309"/>
    <lineage>
        <taxon>Eukaryota</taxon>
        <taxon>Metazoa</taxon>
        <taxon>Ecdysozoa</taxon>
        <taxon>Arthropoda</taxon>
        <taxon>Hexapoda</taxon>
        <taxon>Insecta</taxon>
        <taxon>Pterygota</taxon>
        <taxon>Neoptera</taxon>
        <taxon>Endopterygota</taxon>
        <taxon>Lepidoptera</taxon>
        <taxon>Glossata</taxon>
        <taxon>Ditrysia</taxon>
        <taxon>Pyraloidea</taxon>
        <taxon>Crambidae</taxon>
        <taxon>Pyraustinae</taxon>
        <taxon>Loxostege</taxon>
    </lineage>
</organism>
<evidence type="ECO:0000256" key="6">
    <source>
        <dbReference type="ARBA" id="ARBA00023163"/>
    </source>
</evidence>
<name>A0ABD0SIE1_LOXSC</name>
<proteinExistence type="inferred from homology"/>
<dbReference type="EMBL" id="JBEDNZ010000020">
    <property type="protein sequence ID" value="KAL0819610.1"/>
    <property type="molecule type" value="Genomic_DNA"/>
</dbReference>
<protein>
    <recommendedName>
        <fullName evidence="3">Mediator of RNA polymerase II transcription subunit 6</fullName>
    </recommendedName>
    <alternativeName>
        <fullName evidence="9">Mediator complex subunit 6</fullName>
    </alternativeName>
</protein>
<dbReference type="InterPro" id="IPR038566">
    <property type="entry name" value="Mediator_Med6_sf"/>
</dbReference>
<evidence type="ECO:0000256" key="2">
    <source>
        <dbReference type="ARBA" id="ARBA00007526"/>
    </source>
</evidence>
<dbReference type="InterPro" id="IPR016820">
    <property type="entry name" value="Mediator_Med6_met/pln"/>
</dbReference>
<dbReference type="Gene3D" id="3.10.450.580">
    <property type="entry name" value="Mediator complex, subunit Med6"/>
    <property type="match status" value="1"/>
</dbReference>
<feature type="region of interest" description="Disordered" evidence="10">
    <location>
        <begin position="164"/>
        <end position="185"/>
    </location>
</feature>
<feature type="compositionally biased region" description="Polar residues" evidence="10">
    <location>
        <begin position="212"/>
        <end position="223"/>
    </location>
</feature>
<keyword evidence="7" id="KW-0539">Nucleus</keyword>
<comment type="function">
    <text evidence="8">Component of the Mediator complex, a coactivator involved in the regulated transcription of nearly all RNA polymerase II-dependent genes. Mediator functions as a bridge to convey information from gene-specific regulatory proteins to the basal RNA polymerase II transcription machinery. Mediator is recruited to promoters by direct interactions with regulatory proteins and serves as a scaffold for the assembly of a functional preinitiation complex with RNA polymerase II and the general transcription factors.</text>
</comment>
<dbReference type="FunFam" id="3.10.450.580:FF:000001">
    <property type="entry name" value="Mediator of RNA polymerase II transcription subunit 6"/>
    <property type="match status" value="1"/>
</dbReference>
<evidence type="ECO:0000256" key="8">
    <source>
        <dbReference type="ARBA" id="ARBA00025687"/>
    </source>
</evidence>
<feature type="compositionally biased region" description="Basic and acidic residues" evidence="10">
    <location>
        <begin position="224"/>
        <end position="234"/>
    </location>
</feature>
<dbReference type="Proteomes" id="UP001549921">
    <property type="component" value="Unassembled WGS sequence"/>
</dbReference>
<comment type="subcellular location">
    <subcellularLocation>
        <location evidence="1">Nucleus</location>
    </subcellularLocation>
</comment>
<evidence type="ECO:0000256" key="10">
    <source>
        <dbReference type="SAM" id="MobiDB-lite"/>
    </source>
</evidence>
<feature type="compositionally biased region" description="Basic and acidic residues" evidence="10">
    <location>
        <begin position="266"/>
        <end position="287"/>
    </location>
</feature>
<evidence type="ECO:0000256" key="4">
    <source>
        <dbReference type="ARBA" id="ARBA00023015"/>
    </source>
</evidence>
<comment type="caution">
    <text evidence="11">The sequence shown here is derived from an EMBL/GenBank/DDBJ whole genome shotgun (WGS) entry which is preliminary data.</text>
</comment>
<dbReference type="GO" id="GO:0005654">
    <property type="term" value="C:nucleoplasm"/>
    <property type="evidence" value="ECO:0007669"/>
    <property type="project" value="UniProtKB-ARBA"/>
</dbReference>
<dbReference type="EMBL" id="JBEDNZ010000020">
    <property type="protein sequence ID" value="KAL0819611.1"/>
    <property type="molecule type" value="Genomic_DNA"/>
</dbReference>
<evidence type="ECO:0000256" key="3">
    <source>
        <dbReference type="ARBA" id="ARBA00020634"/>
    </source>
</evidence>
<dbReference type="InterPro" id="IPR007018">
    <property type="entry name" value="Mediator_Med6"/>
</dbReference>
<accession>A0ABD0SIE1</accession>
<sequence length="287" mass="32480">MMPNRMGTLPIAAENPLGLSWHDSAWIPLLNPSNIMDYFSERSNPFFDRTCNNEVVKMQRLSMDQLQNMTGLEYILLHVQDPILYVIRKQHRHGPNQATPLADYYIIAGIVYQAPDLASVLNSRLLSAVHHLQCSFEETMSYSRYHPSKGYWWDFKATKPGLSPLNVSQSAPNETTSTPKEEPSTLFQRQRVDMLLAELVRQFPLPVTQTASNQTNGVTVKTENTNDKHADKPSDGNNVGNITIKQEPVDPTNSENMSNGNIQGHIEVKTEIKQENMKPPPEKKPRV</sequence>
<evidence type="ECO:0000256" key="9">
    <source>
        <dbReference type="ARBA" id="ARBA00031259"/>
    </source>
</evidence>
<keyword evidence="4" id="KW-0805">Transcription regulation</keyword>
<gene>
    <name evidence="11" type="ORF">ABMA28_007694</name>
</gene>
<evidence type="ECO:0000313" key="12">
    <source>
        <dbReference type="Proteomes" id="UP001549921"/>
    </source>
</evidence>
<feature type="compositionally biased region" description="Polar residues" evidence="10">
    <location>
        <begin position="251"/>
        <end position="262"/>
    </location>
</feature>
<evidence type="ECO:0000256" key="1">
    <source>
        <dbReference type="ARBA" id="ARBA00004123"/>
    </source>
</evidence>
<dbReference type="PIRSF" id="PIRSF023869">
    <property type="entry name" value="Mediator_MED6_meta/pln"/>
    <property type="match status" value="1"/>
</dbReference>
<feature type="region of interest" description="Disordered" evidence="10">
    <location>
        <begin position="212"/>
        <end position="287"/>
    </location>
</feature>
<reference evidence="11 12" key="1">
    <citation type="submission" date="2024-06" db="EMBL/GenBank/DDBJ databases">
        <title>A chromosome-level genome assembly of beet webworm, Loxostege sticticalis.</title>
        <authorList>
            <person name="Zhang Y."/>
        </authorList>
    </citation>
    <scope>NUCLEOTIDE SEQUENCE [LARGE SCALE GENOMIC DNA]</scope>
    <source>
        <strain evidence="11">AQ028</strain>
        <tissue evidence="11">Male pupae</tissue>
    </source>
</reference>
<keyword evidence="5" id="KW-0010">Activator</keyword>
<dbReference type="PANTHER" id="PTHR13104">
    <property type="entry name" value="MED-6-RELATED"/>
    <property type="match status" value="1"/>
</dbReference>
<evidence type="ECO:0000256" key="5">
    <source>
        <dbReference type="ARBA" id="ARBA00023159"/>
    </source>
</evidence>
<evidence type="ECO:0000313" key="11">
    <source>
        <dbReference type="EMBL" id="KAL0819610.1"/>
    </source>
</evidence>
<evidence type="ECO:0000256" key="7">
    <source>
        <dbReference type="ARBA" id="ARBA00023242"/>
    </source>
</evidence>
<dbReference type="AlphaFoldDB" id="A0ABD0SIE1"/>